<dbReference type="AlphaFoldDB" id="A0A0C2IVU5"/>
<dbReference type="Pfam" id="PF07477">
    <property type="entry name" value="Glyco_hydro_67C"/>
    <property type="match status" value="1"/>
</dbReference>
<evidence type="ECO:0000259" key="12">
    <source>
        <dbReference type="Pfam" id="PF03648"/>
    </source>
</evidence>
<dbReference type="SUPFAM" id="SSF51445">
    <property type="entry name" value="(Trans)glycosidases"/>
    <property type="match status" value="1"/>
</dbReference>
<evidence type="ECO:0000313" key="15">
    <source>
        <dbReference type="EMBL" id="KIH90915.1"/>
    </source>
</evidence>
<protein>
    <recommendedName>
        <fullName evidence="2 9">Alpha-glucuronidase</fullName>
        <ecNumber evidence="2 9">3.2.1.139</ecNumber>
    </recommendedName>
</protein>
<sequence length="862" mass="91644">MSPPDEDGVAAWLRYGELPAAARTTANSPAVDTVVVLGDGDDTSPVTVAGRELVDGFRTILGRSVTVTHSVPLSSAPSGGLVLVIGTLDAFTKAGYTAPADAAAAEVLSHEDGYWVGASSSAQHVVLGHDERGVLYGAFAYLSRLAQGTLSLSPGLGLGRGFGSRPSAPIRWVNQWDNMDGTIERGYGGRSLFFADGQVRQTAAALARVRAYARLLASVGLNGVVVNNVNADASLLTDANLAGVQAVADAMRPYGVRVGLALNFDAPRTLGGLATADPLDAGVEAFWADVTRRVYGRVPDLLGYTIKANSEGQPGPLSYGRTLADGANVLARPLQPHGGLVLYRAFVYDHHLREADPKSDRANAAVDFFAPLDGAFADNVVVQVKFGPIDFQVREPPSPLLARLRRTPAAIEFMVAQEYMGQQSHAVYLAPQWQEILAFDMRVDGVDGAPSRVRDLLAPDTTPFGWATTGYTAVVNAGSDPTWLGHHLAMANLYAYGRLAWRPADDARDVLADWIRLTLGAGDAAVVAAVSSLLMDSWPAYEGHSGNLGVQTLCDILYTHYGPAPASQDGNGWGQWTRADGQGIGMDRSVATGTGNAGQYHAEVAAVFEDVRQTPDDLLLWFHHVPYTHVLRSGKTVIQHFYDAHYAGAATVQTFPARWAALRGKIDDARFAHVAFKLAYQAGHALVWRDSVCRFYRALSGIDDAQGRVNNHAWRVPLAAPSPNVVLDGYEAVDVTPPEAASHGRAVQTAPSAASGTVTVTVALAVDDGVYDVAVNYYDTSAGRATYELLLNSSPIGQWAGNLQDRLGHDFSAFVDGHSATRVYFRGVALKTGDSLAIVGHADGNERAPLDYVSILPEGVVD</sequence>
<evidence type="ECO:0000256" key="8">
    <source>
        <dbReference type="ARBA" id="ARBA00048838"/>
    </source>
</evidence>
<evidence type="ECO:0000256" key="7">
    <source>
        <dbReference type="ARBA" id="ARBA00023326"/>
    </source>
</evidence>
<dbReference type="InterPro" id="IPR011099">
    <property type="entry name" value="Glyco_hydro_67_C"/>
</dbReference>
<dbReference type="EMBL" id="AWTV01000008">
    <property type="protein sequence ID" value="KIH90915.1"/>
    <property type="molecule type" value="Genomic_DNA"/>
</dbReference>
<evidence type="ECO:0000256" key="4">
    <source>
        <dbReference type="ARBA" id="ARBA00022801"/>
    </source>
</evidence>
<dbReference type="PIRSF" id="PIRSF029900">
    <property type="entry name" value="Alpha-glucuronds"/>
    <property type="match status" value="1"/>
</dbReference>
<evidence type="ECO:0000256" key="3">
    <source>
        <dbReference type="ARBA" id="ARBA00022651"/>
    </source>
</evidence>
<dbReference type="InterPro" id="IPR011100">
    <property type="entry name" value="Glyco_hydro_67_cat"/>
</dbReference>
<evidence type="ECO:0000256" key="5">
    <source>
        <dbReference type="ARBA" id="ARBA00023277"/>
    </source>
</evidence>
<dbReference type="Pfam" id="PF03648">
    <property type="entry name" value="Glyco_hydro_67N"/>
    <property type="match status" value="1"/>
</dbReference>
<dbReference type="Pfam" id="PF07488">
    <property type="entry name" value="Glyco_hydro_67M"/>
    <property type="match status" value="1"/>
</dbReference>
<dbReference type="EC" id="3.2.1.139" evidence="2 9"/>
<dbReference type="Gene3D" id="3.20.20.80">
    <property type="entry name" value="Glycosidases"/>
    <property type="match status" value="1"/>
</dbReference>
<dbReference type="SUPFAM" id="SSF55545">
    <property type="entry name" value="beta-N-acetylhexosaminidase-like domain"/>
    <property type="match status" value="1"/>
</dbReference>
<dbReference type="OrthoDB" id="6501611at2759"/>
<dbReference type="InterPro" id="IPR005154">
    <property type="entry name" value="Glyco_hydro_67_aGlcAse_N"/>
</dbReference>
<keyword evidence="4 9" id="KW-0378">Hydrolase</keyword>
<evidence type="ECO:0000256" key="10">
    <source>
        <dbReference type="PIRSR" id="PIRSR029900-1"/>
    </source>
</evidence>
<feature type="domain" description="Glycosyl hydrolase family 67 catalytic" evidence="14">
    <location>
        <begin position="164"/>
        <end position="483"/>
    </location>
</feature>
<keyword evidence="16" id="KW-1185">Reference proteome</keyword>
<evidence type="ECO:0000256" key="11">
    <source>
        <dbReference type="RuleBase" id="RU361198"/>
    </source>
</evidence>
<evidence type="ECO:0000256" key="9">
    <source>
        <dbReference type="PIRNR" id="PIRNR029900"/>
    </source>
</evidence>
<evidence type="ECO:0000259" key="13">
    <source>
        <dbReference type="Pfam" id="PF07477"/>
    </source>
</evidence>
<keyword evidence="6 9" id="KW-0326">Glycosidase</keyword>
<dbReference type="InterPro" id="IPR029018">
    <property type="entry name" value="Hex-like_dom2"/>
</dbReference>
<dbReference type="InterPro" id="IPR017853">
    <property type="entry name" value="GH"/>
</dbReference>
<dbReference type="Proteomes" id="UP000031575">
    <property type="component" value="Unassembled WGS sequence"/>
</dbReference>
<comment type="similarity">
    <text evidence="1 9 11">Belongs to the glycosyl hydrolase 67 family.</text>
</comment>
<comment type="function">
    <text evidence="11">Alpha-glucuronidase involved in the hydrolysis of xylan, a major structural heterogeneous polysaccharide found in plant biomass representing the second most abundant polysaccharide in the biosphere, after cellulose. Releases 4-O-methylglucuronic acid from xylan.</text>
</comment>
<feature type="active site" description="Proton donor" evidence="10">
    <location>
        <position position="311"/>
    </location>
</feature>
<dbReference type="Gene3D" id="3.90.1330.10">
    <property type="entry name" value="Alpha-glucuronidase, C-terminal domain"/>
    <property type="match status" value="1"/>
</dbReference>
<dbReference type="PANTHER" id="PTHR39207:SF1">
    <property type="entry name" value="ALPHA-GLUCURONIDASE A"/>
    <property type="match status" value="1"/>
</dbReference>
<dbReference type="Gene3D" id="3.30.379.10">
    <property type="entry name" value="Chitobiase/beta-hexosaminidase domain 2-like"/>
    <property type="match status" value="1"/>
</dbReference>
<keyword evidence="7 11" id="KW-0624">Polysaccharide degradation</keyword>
<feature type="active site" description="Proton acceptor" evidence="10">
    <location>
        <position position="390"/>
    </location>
</feature>
<keyword evidence="5 11" id="KW-0119">Carbohydrate metabolism</keyword>
<dbReference type="CDD" id="cd02795">
    <property type="entry name" value="CBM6-CBM35-CBM36_like"/>
    <property type="match status" value="1"/>
</dbReference>
<comment type="catalytic activity">
    <reaction evidence="8 9 11">
        <text>an alpha-D-glucuronoside + H2O = D-glucuronate + an alcohol</text>
        <dbReference type="Rhea" id="RHEA:20005"/>
        <dbReference type="ChEBI" id="CHEBI:15377"/>
        <dbReference type="ChEBI" id="CHEBI:30879"/>
        <dbReference type="ChEBI" id="CHEBI:58720"/>
        <dbReference type="ChEBI" id="CHEBI:58899"/>
        <dbReference type="EC" id="3.2.1.139"/>
    </reaction>
</comment>
<dbReference type="HOGENOM" id="CLU_007125_2_0_1"/>
<comment type="subcellular location">
    <subcellularLocation>
        <location evidence="11">Secreted</location>
    </subcellularLocation>
</comment>
<evidence type="ECO:0000256" key="6">
    <source>
        <dbReference type="ARBA" id="ARBA00023295"/>
    </source>
</evidence>
<dbReference type="InterPro" id="IPR011395">
    <property type="entry name" value="Glyco_hydro_67_aGlcAse"/>
</dbReference>
<name>A0A0C2IVU5_9PEZI</name>
<dbReference type="PANTHER" id="PTHR39207">
    <property type="entry name" value="ALPHA-GLUCURONIDASE A"/>
    <property type="match status" value="1"/>
</dbReference>
<organism evidence="15 16">
    <name type="scientific">Sporothrix brasiliensis 5110</name>
    <dbReference type="NCBI Taxonomy" id="1398154"/>
    <lineage>
        <taxon>Eukaryota</taxon>
        <taxon>Fungi</taxon>
        <taxon>Dikarya</taxon>
        <taxon>Ascomycota</taxon>
        <taxon>Pezizomycotina</taxon>
        <taxon>Sordariomycetes</taxon>
        <taxon>Sordariomycetidae</taxon>
        <taxon>Ophiostomatales</taxon>
        <taxon>Ophiostomataceae</taxon>
        <taxon>Sporothrix</taxon>
    </lineage>
</organism>
<feature type="domain" description="Glycosyl hydrolase family 67 C-terminal" evidence="13">
    <location>
        <begin position="485"/>
        <end position="708"/>
    </location>
</feature>
<accession>A0A0C2IVU5</accession>
<feature type="active site" description="Proton acceptor" evidence="10">
    <location>
        <position position="418"/>
    </location>
</feature>
<dbReference type="GO" id="GO:0046559">
    <property type="term" value="F:alpha-glucuronidase activity"/>
    <property type="evidence" value="ECO:0007669"/>
    <property type="project" value="UniProtKB-EC"/>
</dbReference>
<evidence type="ECO:0000256" key="2">
    <source>
        <dbReference type="ARBA" id="ARBA00012271"/>
    </source>
</evidence>
<evidence type="ECO:0000313" key="16">
    <source>
        <dbReference type="Proteomes" id="UP000031575"/>
    </source>
</evidence>
<proteinExistence type="inferred from homology"/>
<dbReference type="GO" id="GO:0045493">
    <property type="term" value="P:xylan catabolic process"/>
    <property type="evidence" value="ECO:0007669"/>
    <property type="project" value="UniProtKB-KW"/>
</dbReference>
<gene>
    <name evidence="11" type="primary">aguA</name>
    <name evidence="15" type="ORF">SPBR_00208</name>
</gene>
<dbReference type="InterPro" id="IPR037054">
    <property type="entry name" value="A-glucoronidase_C_sf"/>
</dbReference>
<dbReference type="GO" id="GO:0005576">
    <property type="term" value="C:extracellular region"/>
    <property type="evidence" value="ECO:0007669"/>
    <property type="project" value="UniProtKB-SubCell"/>
</dbReference>
<comment type="caution">
    <text evidence="15">The sequence shown here is derived from an EMBL/GenBank/DDBJ whole genome shotgun (WGS) entry which is preliminary data.</text>
</comment>
<keyword evidence="3 9" id="KW-0858">Xylan degradation</keyword>
<feature type="domain" description="Alpha glucuronidase N-terminal" evidence="12">
    <location>
        <begin position="11"/>
        <end position="141"/>
    </location>
</feature>
<reference evidence="15 16" key="1">
    <citation type="journal article" date="2014" name="BMC Genomics">
        <title>Comparative genomics of the major fungal agents of human and animal Sporotrichosis: Sporothrix schenckii and Sporothrix brasiliensis.</title>
        <authorList>
            <person name="Teixeira M.M."/>
            <person name="de Almeida L.G."/>
            <person name="Kubitschek-Barreira P."/>
            <person name="Alves F.L."/>
            <person name="Kioshima E.S."/>
            <person name="Abadio A.K."/>
            <person name="Fernandes L."/>
            <person name="Derengowski L.S."/>
            <person name="Ferreira K.S."/>
            <person name="Souza R.C."/>
            <person name="Ruiz J.C."/>
            <person name="de Andrade N.C."/>
            <person name="Paes H.C."/>
            <person name="Nicola A.M."/>
            <person name="Albuquerque P."/>
            <person name="Gerber A.L."/>
            <person name="Martins V.P."/>
            <person name="Peconick L.D."/>
            <person name="Neto A.V."/>
            <person name="Chaucanez C.B."/>
            <person name="Silva P.A."/>
            <person name="Cunha O.L."/>
            <person name="de Oliveira F.F."/>
            <person name="dos Santos T.C."/>
            <person name="Barros A.L."/>
            <person name="Soares M.A."/>
            <person name="de Oliveira L.M."/>
            <person name="Marini M.M."/>
            <person name="Villalobos-Duno H."/>
            <person name="Cunha M.M."/>
            <person name="de Hoog S."/>
            <person name="da Silveira J.F."/>
            <person name="Henrissat B."/>
            <person name="Nino-Vega G.A."/>
            <person name="Cisalpino P.S."/>
            <person name="Mora-Montes H.M."/>
            <person name="Almeida S.R."/>
            <person name="Stajich J.E."/>
            <person name="Lopes-Bezerra L.M."/>
            <person name="Vasconcelos A.T."/>
            <person name="Felipe M.S."/>
        </authorList>
    </citation>
    <scope>NUCLEOTIDE SEQUENCE [LARGE SCALE GENOMIC DNA]</scope>
    <source>
        <strain evidence="15 16">5110</strain>
    </source>
</reference>
<dbReference type="VEuPathDB" id="FungiDB:SPBR_00208"/>
<evidence type="ECO:0000256" key="1">
    <source>
        <dbReference type="ARBA" id="ARBA00008833"/>
    </source>
</evidence>
<evidence type="ECO:0000259" key="14">
    <source>
        <dbReference type="Pfam" id="PF07488"/>
    </source>
</evidence>